<dbReference type="RefSeq" id="WP_053331922.1">
    <property type="nucleotide sequence ID" value="NZ_CCEJ010000008.1"/>
</dbReference>
<keyword evidence="1" id="KW-0472">Membrane</keyword>
<keyword evidence="3" id="KW-1185">Reference proteome</keyword>
<evidence type="ECO:0000313" key="3">
    <source>
        <dbReference type="Proteomes" id="UP000031552"/>
    </source>
</evidence>
<sequence length="97" mass="11363">MKDEHHELDHYAENITSAHGKVPKRLLILYGVLPIWGIITFIIFWNGSWGWLDRGYWNQLQRAANTTFPYINTSALRTPETISQDKNLDSKTKEENF</sequence>
<dbReference type="AlphaFoldDB" id="A0A090CZF0"/>
<evidence type="ECO:0000256" key="1">
    <source>
        <dbReference type="SAM" id="Phobius"/>
    </source>
</evidence>
<feature type="transmembrane region" description="Helical" evidence="1">
    <location>
        <begin position="26"/>
        <end position="45"/>
    </location>
</feature>
<reference evidence="2" key="2">
    <citation type="submission" date="2014-09" db="EMBL/GenBank/DDBJ databases">
        <title>Criblamydia sequanensis harbors a mega-plasmid encoding arsenite resistance.</title>
        <authorList>
            <person name="Bertelli C."/>
            <person name="Goesmann A."/>
            <person name="Greub G."/>
        </authorList>
    </citation>
    <scope>NUCLEOTIDE SEQUENCE [LARGE SCALE GENOMIC DNA]</scope>
    <source>
        <strain evidence="2">CRIB-18</strain>
    </source>
</reference>
<reference evidence="2" key="1">
    <citation type="submission" date="2013-12" db="EMBL/GenBank/DDBJ databases">
        <authorList>
            <person name="Linke B."/>
        </authorList>
    </citation>
    <scope>NUCLEOTIDE SEQUENCE [LARGE SCALE GENOMIC DNA]</scope>
    <source>
        <strain evidence="2">CRIB-18</strain>
    </source>
</reference>
<dbReference type="eggNOG" id="ENOG50330VZ">
    <property type="taxonomic scope" value="Bacteria"/>
</dbReference>
<comment type="caution">
    <text evidence="2">The sequence shown here is derived from an EMBL/GenBank/DDBJ whole genome shotgun (WGS) entry which is preliminary data.</text>
</comment>
<dbReference type="EMBL" id="CCEJ010000008">
    <property type="protein sequence ID" value="CDR34442.1"/>
    <property type="molecule type" value="Genomic_DNA"/>
</dbReference>
<accession>A0A090CZF0</accession>
<dbReference type="Proteomes" id="UP000031552">
    <property type="component" value="Unassembled WGS sequence"/>
</dbReference>
<proteinExistence type="predicted"/>
<gene>
    <name evidence="2" type="ORF">CSEC_1628</name>
</gene>
<name>A0A090CZF0_9BACT</name>
<keyword evidence="1" id="KW-1133">Transmembrane helix</keyword>
<organism evidence="2 3">
    <name type="scientific">Candidatus Criblamydia sequanensis CRIB-18</name>
    <dbReference type="NCBI Taxonomy" id="1437425"/>
    <lineage>
        <taxon>Bacteria</taxon>
        <taxon>Pseudomonadati</taxon>
        <taxon>Chlamydiota</taxon>
        <taxon>Chlamydiia</taxon>
        <taxon>Parachlamydiales</taxon>
        <taxon>Candidatus Criblamydiaceae</taxon>
        <taxon>Candidatus Criblamydia</taxon>
    </lineage>
</organism>
<dbReference type="STRING" id="1437425.CSEC_1628"/>
<protein>
    <submittedName>
        <fullName evidence="2">Conserved putative membrane protein</fullName>
    </submittedName>
</protein>
<evidence type="ECO:0000313" key="2">
    <source>
        <dbReference type="EMBL" id="CDR34442.1"/>
    </source>
</evidence>
<keyword evidence="1" id="KW-0812">Transmembrane</keyword>